<comment type="caution">
    <text evidence="1">The sequence shown here is derived from an EMBL/GenBank/DDBJ whole genome shotgun (WGS) entry which is preliminary data.</text>
</comment>
<dbReference type="RefSeq" id="WP_106927721.1">
    <property type="nucleotide sequence ID" value="NZ_PYFT01000001.1"/>
</dbReference>
<name>A0A2T2YCQ2_9BACT</name>
<dbReference type="AlphaFoldDB" id="A0A2T2YCQ2"/>
<gene>
    <name evidence="1" type="ORF">AHMF7605_06840</name>
</gene>
<proteinExistence type="predicted"/>
<protein>
    <recommendedName>
        <fullName evidence="3">N-acetyltransferase domain-containing protein</fullName>
    </recommendedName>
</protein>
<sequence>MEIQYSSLAKPTGLDRFYYLLNGEEQIGYVEGHLNNYGELVPVVQIYSGYQRLGLGFEAFKKVFDELNELSPITKILGSWHKGREFAHCKDGMSSNLRIFLNCRSQHNSDSECALQTPTGKWAAKLGFNKCKVLSISSDEVNVEFFK</sequence>
<organism evidence="1 2">
    <name type="scientific">Adhaeribacter arboris</name>
    <dbReference type="NCBI Taxonomy" id="2072846"/>
    <lineage>
        <taxon>Bacteria</taxon>
        <taxon>Pseudomonadati</taxon>
        <taxon>Bacteroidota</taxon>
        <taxon>Cytophagia</taxon>
        <taxon>Cytophagales</taxon>
        <taxon>Hymenobacteraceae</taxon>
        <taxon>Adhaeribacter</taxon>
    </lineage>
</organism>
<dbReference type="EMBL" id="PYFT01000001">
    <property type="protein sequence ID" value="PSR53266.1"/>
    <property type="molecule type" value="Genomic_DNA"/>
</dbReference>
<evidence type="ECO:0000313" key="2">
    <source>
        <dbReference type="Proteomes" id="UP000240357"/>
    </source>
</evidence>
<reference evidence="1 2" key="1">
    <citation type="submission" date="2018-03" db="EMBL/GenBank/DDBJ databases">
        <title>Adhaeribacter sp. HMF7605 Genome sequencing and assembly.</title>
        <authorList>
            <person name="Kang H."/>
            <person name="Kang J."/>
            <person name="Cha I."/>
            <person name="Kim H."/>
            <person name="Joh K."/>
        </authorList>
    </citation>
    <scope>NUCLEOTIDE SEQUENCE [LARGE SCALE GENOMIC DNA]</scope>
    <source>
        <strain evidence="1 2">HMF7605</strain>
    </source>
</reference>
<accession>A0A2T2YCQ2</accession>
<evidence type="ECO:0000313" key="1">
    <source>
        <dbReference type="EMBL" id="PSR53266.1"/>
    </source>
</evidence>
<dbReference type="OrthoDB" id="1332052at2"/>
<evidence type="ECO:0008006" key="3">
    <source>
        <dbReference type="Google" id="ProtNLM"/>
    </source>
</evidence>
<keyword evidence="2" id="KW-1185">Reference proteome</keyword>
<dbReference type="Proteomes" id="UP000240357">
    <property type="component" value="Unassembled WGS sequence"/>
</dbReference>